<dbReference type="KEGG" id="npz:ACX27_21165"/>
<reference evidence="1 2" key="2">
    <citation type="journal article" date="2016" name="Genome Announc.">
        <title>Draft Genome Sequence of the N2-Fixing Cyanobacterium Nostoc piscinale CENA21, Isolated from the Brazilian Amazon Floodplain.</title>
        <authorList>
            <person name="Leao T."/>
            <person name="Guimaraes P.I."/>
            <person name="de Melo A.G."/>
            <person name="Ramos R.T."/>
            <person name="Leao P.N."/>
            <person name="Silva A."/>
            <person name="Fiore M.F."/>
            <person name="Schneider M.P."/>
        </authorList>
    </citation>
    <scope>NUCLEOTIDE SEQUENCE [LARGE SCALE GENOMIC DNA]</scope>
    <source>
        <strain evidence="1 2">CENA21</strain>
    </source>
</reference>
<dbReference type="AlphaFoldDB" id="A0A0M4SZA0"/>
<protein>
    <submittedName>
        <fullName evidence="1">Uncharacterized protein</fullName>
    </submittedName>
</protein>
<sequence>MNKISKKCFNNDQIEMWLDFYSNQDWLCTKTPVTEGCDPTKISHRKLKFTLPLSKQINGQSHDNYFINEEVLKAVLNLKASEYI</sequence>
<accession>A0A0M4SZA0</accession>
<reference evidence="2" key="1">
    <citation type="submission" date="2015-07" db="EMBL/GenBank/DDBJ databases">
        <title>Genome Of Nitrogen-Fixing Cyanobacterium Nostoc piscinale CENA21 From Solimoes/Amazon River Floodplain Sediments And Comparative Genomics To Uncover Biosynthetic Natural Products Potential.</title>
        <authorList>
            <person name="Leao T.F."/>
            <person name="Leao P.N."/>
            <person name="Guimaraes P.I."/>
            <person name="de Melo A.G.C."/>
            <person name="Ramos R.T.J."/>
            <person name="Silva A."/>
            <person name="Fiore M.F."/>
            <person name="Schneider M.P.C."/>
        </authorList>
    </citation>
    <scope>NUCLEOTIDE SEQUENCE [LARGE SCALE GENOMIC DNA]</scope>
    <source>
        <strain evidence="2">CENA21</strain>
    </source>
</reference>
<dbReference type="EMBL" id="CP012036">
    <property type="protein sequence ID" value="ALF54771.1"/>
    <property type="molecule type" value="Genomic_DNA"/>
</dbReference>
<proteinExistence type="predicted"/>
<dbReference type="STRING" id="224013.ACX27_21165"/>
<dbReference type="PATRIC" id="fig|224013.5.peg.5075"/>
<evidence type="ECO:0000313" key="1">
    <source>
        <dbReference type="EMBL" id="ALF54771.1"/>
    </source>
</evidence>
<keyword evidence="2" id="KW-1185">Reference proteome</keyword>
<evidence type="ECO:0000313" key="2">
    <source>
        <dbReference type="Proteomes" id="UP000062645"/>
    </source>
</evidence>
<gene>
    <name evidence="1" type="ORF">ACX27_21165</name>
</gene>
<name>A0A0M4SZA0_9NOSO</name>
<dbReference type="Proteomes" id="UP000062645">
    <property type="component" value="Chromosome"/>
</dbReference>
<organism evidence="1 2">
    <name type="scientific">Nostoc piscinale CENA21</name>
    <dbReference type="NCBI Taxonomy" id="224013"/>
    <lineage>
        <taxon>Bacteria</taxon>
        <taxon>Bacillati</taxon>
        <taxon>Cyanobacteriota</taxon>
        <taxon>Cyanophyceae</taxon>
        <taxon>Nostocales</taxon>
        <taxon>Nostocaceae</taxon>
        <taxon>Nostoc</taxon>
    </lineage>
</organism>